<feature type="compositionally biased region" description="Basic and acidic residues" evidence="1">
    <location>
        <begin position="63"/>
        <end position="77"/>
    </location>
</feature>
<dbReference type="Proteomes" id="UP000799049">
    <property type="component" value="Unassembled WGS sequence"/>
</dbReference>
<sequence>MEFFSRIKQRIRLAWILDPTRLDAFHNRVKVSSELSSPKIPVREPGRKFDIKYFVRDSRRSQEPSVRLDRAQIDTKEAVGPVTPGQPVSWKPGGQNTSGYQA</sequence>
<feature type="region of interest" description="Disordered" evidence="1">
    <location>
        <begin position="63"/>
        <end position="102"/>
    </location>
</feature>
<dbReference type="EMBL" id="VRVR01000049">
    <property type="protein sequence ID" value="KAF0852255.1"/>
    <property type="molecule type" value="Genomic_DNA"/>
</dbReference>
<protein>
    <submittedName>
        <fullName evidence="2">Mitochondrial Complex I (CI) NADH:ubiquinone oxidoreductase subunit B14.5a/N4AM/NDUFA7</fullName>
    </submittedName>
</protein>
<dbReference type="AlphaFoldDB" id="A0A8K0F2H0"/>
<evidence type="ECO:0000313" key="3">
    <source>
        <dbReference type="Proteomes" id="UP000799049"/>
    </source>
</evidence>
<comment type="caution">
    <text evidence="2">The sequence shown here is derived from an EMBL/GenBank/DDBJ whole genome shotgun (WGS) entry which is preliminary data.</text>
</comment>
<evidence type="ECO:0000313" key="2">
    <source>
        <dbReference type="EMBL" id="KAF0852255.1"/>
    </source>
</evidence>
<name>A0A8K0F2H0_ANDGO</name>
<proteinExistence type="predicted"/>
<organism evidence="2 3">
    <name type="scientific">Andalucia godoyi</name>
    <name type="common">Flagellate</name>
    <dbReference type="NCBI Taxonomy" id="505711"/>
    <lineage>
        <taxon>Eukaryota</taxon>
        <taxon>Discoba</taxon>
        <taxon>Jakobida</taxon>
        <taxon>Andalucina</taxon>
        <taxon>Andaluciidae</taxon>
        <taxon>Andalucia</taxon>
    </lineage>
</organism>
<keyword evidence="3" id="KW-1185">Reference proteome</keyword>
<accession>A0A8K0F2H0</accession>
<evidence type="ECO:0000256" key="1">
    <source>
        <dbReference type="SAM" id="MobiDB-lite"/>
    </source>
</evidence>
<gene>
    <name evidence="2" type="ORF">ANDGO_00786</name>
</gene>
<reference evidence="2" key="1">
    <citation type="submission" date="2019-09" db="EMBL/GenBank/DDBJ databases">
        <title>The Mitochondrial Proteome of the Jakobid, Andalucia godoyi, a Protist With the Most Gene-Rich and Bacteria-Like Mitochondrial Genome.</title>
        <authorList>
            <person name="Gray M.W."/>
            <person name="Burger G."/>
            <person name="Derelle R."/>
            <person name="Klimes V."/>
            <person name="Leger M."/>
            <person name="Sarrasin M."/>
            <person name="Vlcek C."/>
            <person name="Roger A.J."/>
            <person name="Elias M."/>
            <person name="Lang B.F."/>
        </authorList>
    </citation>
    <scope>NUCLEOTIDE SEQUENCE</scope>
    <source>
        <strain evidence="2">And28</strain>
    </source>
</reference>
<dbReference type="OrthoDB" id="506252at2759"/>